<dbReference type="Proteomes" id="UP001324380">
    <property type="component" value="Chromosome"/>
</dbReference>
<name>A0ABZ0TUZ7_9SPHI</name>
<dbReference type="EMBL" id="CP139558">
    <property type="protein sequence ID" value="WPU96916.1"/>
    <property type="molecule type" value="Genomic_DNA"/>
</dbReference>
<evidence type="ECO:0008006" key="3">
    <source>
        <dbReference type="Google" id="ProtNLM"/>
    </source>
</evidence>
<gene>
    <name evidence="1" type="ORF">SNE25_15450</name>
</gene>
<keyword evidence="2" id="KW-1185">Reference proteome</keyword>
<dbReference type="RefSeq" id="WP_321566002.1">
    <property type="nucleotide sequence ID" value="NZ_CP139558.1"/>
</dbReference>
<evidence type="ECO:0000313" key="1">
    <source>
        <dbReference type="EMBL" id="WPU96916.1"/>
    </source>
</evidence>
<proteinExistence type="predicted"/>
<organism evidence="1 2">
    <name type="scientific">Mucilaginibacter sabulilitoris</name>
    <dbReference type="NCBI Taxonomy" id="1173583"/>
    <lineage>
        <taxon>Bacteria</taxon>
        <taxon>Pseudomonadati</taxon>
        <taxon>Bacteroidota</taxon>
        <taxon>Sphingobacteriia</taxon>
        <taxon>Sphingobacteriales</taxon>
        <taxon>Sphingobacteriaceae</taxon>
        <taxon>Mucilaginibacter</taxon>
    </lineage>
</organism>
<accession>A0ABZ0TUZ7</accession>
<reference evidence="1 2" key="1">
    <citation type="submission" date="2023-11" db="EMBL/GenBank/DDBJ databases">
        <title>Analysis of the Genomes of Mucilaginibacter gossypii cycad 4 and M. sabulilitoris SNA2: microbes with the potential for plant growth promotion.</title>
        <authorList>
            <person name="Hirsch A.M."/>
            <person name="Humm E."/>
            <person name="Rubbi M."/>
            <person name="Del Vecchio G."/>
            <person name="Ha S.M."/>
            <person name="Pellegrini M."/>
            <person name="Gunsalus R.P."/>
        </authorList>
    </citation>
    <scope>NUCLEOTIDE SEQUENCE [LARGE SCALE GENOMIC DNA]</scope>
    <source>
        <strain evidence="1 2">SNA2</strain>
    </source>
</reference>
<evidence type="ECO:0000313" key="2">
    <source>
        <dbReference type="Proteomes" id="UP001324380"/>
    </source>
</evidence>
<protein>
    <recommendedName>
        <fullName evidence="3">DUF1851 domain-containing protein</fullName>
    </recommendedName>
</protein>
<sequence>MTLNENDLITVIDELRLKGYTDNFIIKDNLIFSNSLNQGFKVEDVIIEGAYQFDVTEDAFDTQYLFAVFVPQYGLRGMIVDLLGMYFYMEDQPITEILRNASLVSYIFDDQDPYVKYGLKKIMPSDFNADSNRYVLRIGFPDYPACPVGTDFTMLGFDEQTKQYVWLSTSILKDSRLKKFEFNKL</sequence>